<feature type="transmembrane region" description="Helical" evidence="1">
    <location>
        <begin position="116"/>
        <end position="136"/>
    </location>
</feature>
<keyword evidence="1" id="KW-1133">Transmembrane helix</keyword>
<accession>A0AAD5T7E1</accession>
<evidence type="ECO:0000313" key="3">
    <source>
        <dbReference type="Proteomes" id="UP001211907"/>
    </source>
</evidence>
<reference evidence="2" key="1">
    <citation type="submission" date="2020-05" db="EMBL/GenBank/DDBJ databases">
        <title>Phylogenomic resolution of chytrid fungi.</title>
        <authorList>
            <person name="Stajich J.E."/>
            <person name="Amses K."/>
            <person name="Simmons R."/>
            <person name="Seto K."/>
            <person name="Myers J."/>
            <person name="Bonds A."/>
            <person name="Quandt C.A."/>
            <person name="Barry K."/>
            <person name="Liu P."/>
            <person name="Grigoriev I."/>
            <person name="Longcore J.E."/>
            <person name="James T.Y."/>
        </authorList>
    </citation>
    <scope>NUCLEOTIDE SEQUENCE</scope>
    <source>
        <strain evidence="2">JEL0513</strain>
    </source>
</reference>
<keyword evidence="3" id="KW-1185">Reference proteome</keyword>
<feature type="transmembrane region" description="Helical" evidence="1">
    <location>
        <begin position="315"/>
        <end position="334"/>
    </location>
</feature>
<sequence>MSFVIAKTLFPDLSSLAETYTPLIWSLIFPPSQEHKCPKEQALQFTIPWPLATKYNHAAKTILKFVPSWLPTPTWYENDATILIYSPALLILTVVGVGVGLQGYMYVKPVLWRRVFLLYAGMNAGAVVCHCLAPRQGSFERWFGWVVDVACTGSLAINMMLAALYSPGPEKIGKKKGGKNLPRRVNILSQLVCILYAILAFCGIRTPDFSNTDNNSNNTTSAAFVSEILYLGSVSVASAVVFTRLWIPGVFFGGDYAARSWKVNYLGRCALVAAAVFISGGAALGPVMDSWICEWVALTGNSGTLLGQITFMDPFFLGCLLGMQAFMVYILFGYGSKKRIKKE</sequence>
<protein>
    <submittedName>
        <fullName evidence="2">Uncharacterized protein</fullName>
    </submittedName>
</protein>
<comment type="caution">
    <text evidence="2">The sequence shown here is derived from an EMBL/GenBank/DDBJ whole genome shotgun (WGS) entry which is preliminary data.</text>
</comment>
<evidence type="ECO:0000313" key="2">
    <source>
        <dbReference type="EMBL" id="KAJ3134230.1"/>
    </source>
</evidence>
<gene>
    <name evidence="2" type="ORF">HK100_003742</name>
</gene>
<feature type="transmembrane region" description="Helical" evidence="1">
    <location>
        <begin position="228"/>
        <end position="253"/>
    </location>
</feature>
<feature type="transmembrane region" description="Helical" evidence="1">
    <location>
        <begin position="265"/>
        <end position="285"/>
    </location>
</feature>
<name>A0AAD5T7E1_9FUNG</name>
<keyword evidence="1" id="KW-0472">Membrane</keyword>
<keyword evidence="1" id="KW-0812">Transmembrane</keyword>
<feature type="transmembrane region" description="Helical" evidence="1">
    <location>
        <begin position="82"/>
        <end position="104"/>
    </location>
</feature>
<feature type="transmembrane region" description="Helical" evidence="1">
    <location>
        <begin position="185"/>
        <end position="206"/>
    </location>
</feature>
<dbReference type="AlphaFoldDB" id="A0AAD5T7E1"/>
<feature type="transmembrane region" description="Helical" evidence="1">
    <location>
        <begin position="142"/>
        <end position="165"/>
    </location>
</feature>
<dbReference type="EMBL" id="JADGJH010000196">
    <property type="protein sequence ID" value="KAJ3134230.1"/>
    <property type="molecule type" value="Genomic_DNA"/>
</dbReference>
<organism evidence="2 3">
    <name type="scientific">Physocladia obscura</name>
    <dbReference type="NCBI Taxonomy" id="109957"/>
    <lineage>
        <taxon>Eukaryota</taxon>
        <taxon>Fungi</taxon>
        <taxon>Fungi incertae sedis</taxon>
        <taxon>Chytridiomycota</taxon>
        <taxon>Chytridiomycota incertae sedis</taxon>
        <taxon>Chytridiomycetes</taxon>
        <taxon>Chytridiales</taxon>
        <taxon>Chytriomycetaceae</taxon>
        <taxon>Physocladia</taxon>
    </lineage>
</organism>
<dbReference type="Proteomes" id="UP001211907">
    <property type="component" value="Unassembled WGS sequence"/>
</dbReference>
<proteinExistence type="predicted"/>
<evidence type="ECO:0000256" key="1">
    <source>
        <dbReference type="SAM" id="Phobius"/>
    </source>
</evidence>